<evidence type="ECO:0000313" key="2">
    <source>
        <dbReference type="EMBL" id="TBU21531.1"/>
    </source>
</evidence>
<feature type="region of interest" description="Disordered" evidence="1">
    <location>
        <begin position="1"/>
        <end position="25"/>
    </location>
</feature>
<name>A0A4Q9M7B1_9APHY</name>
<evidence type="ECO:0000256" key="1">
    <source>
        <dbReference type="SAM" id="MobiDB-lite"/>
    </source>
</evidence>
<feature type="region of interest" description="Disordered" evidence="1">
    <location>
        <begin position="224"/>
        <end position="251"/>
    </location>
</feature>
<protein>
    <submittedName>
        <fullName evidence="2">Uncharacterized protein</fullName>
    </submittedName>
</protein>
<gene>
    <name evidence="2" type="ORF">BD311DRAFT_800898</name>
</gene>
<dbReference type="AlphaFoldDB" id="A0A4Q9M7B1"/>
<dbReference type="EMBL" id="ML143598">
    <property type="protein sequence ID" value="TBU21531.1"/>
    <property type="molecule type" value="Genomic_DNA"/>
</dbReference>
<organism evidence="2">
    <name type="scientific">Dichomitus squalens</name>
    <dbReference type="NCBI Taxonomy" id="114155"/>
    <lineage>
        <taxon>Eukaryota</taxon>
        <taxon>Fungi</taxon>
        <taxon>Dikarya</taxon>
        <taxon>Basidiomycota</taxon>
        <taxon>Agaricomycotina</taxon>
        <taxon>Agaricomycetes</taxon>
        <taxon>Polyporales</taxon>
        <taxon>Polyporaceae</taxon>
        <taxon>Dichomitus</taxon>
    </lineage>
</organism>
<reference evidence="2" key="1">
    <citation type="submission" date="2019-01" db="EMBL/GenBank/DDBJ databases">
        <title>Draft genome sequences of three monokaryotic isolates of the white-rot basidiomycete fungus Dichomitus squalens.</title>
        <authorList>
            <consortium name="DOE Joint Genome Institute"/>
            <person name="Lopez S.C."/>
            <person name="Andreopoulos B."/>
            <person name="Pangilinan J."/>
            <person name="Lipzen A."/>
            <person name="Riley R."/>
            <person name="Ahrendt S."/>
            <person name="Ng V."/>
            <person name="Barry K."/>
            <person name="Daum C."/>
            <person name="Grigoriev I.V."/>
            <person name="Hilden K.S."/>
            <person name="Makela M.R."/>
            <person name="de Vries R.P."/>
        </authorList>
    </citation>
    <scope>NUCLEOTIDE SEQUENCE [LARGE SCALE GENOMIC DNA]</scope>
    <source>
        <strain evidence="2">OM18370.1</strain>
    </source>
</reference>
<feature type="region of interest" description="Disordered" evidence="1">
    <location>
        <begin position="286"/>
        <end position="306"/>
    </location>
</feature>
<sequence>MAHQANLQSGKRRTRRGLPLEGGSGGVGVCENDLGGMSQNRRDSDWVVRELGEGKNAVGGFAGSSHLERRGSSRLSFSCLSQGLYALGELFAFPVPPGRLAVFLSFSFSLSLSRSRSHSLAAVLARQALLLAILRSPALKEAGSVYESSDQETQTGQAVLSVTRFNDCWPSAQKEPAYSARCTRGPGMLQAYGEESLDVVVAAPCGRRAVAYTSASVSIRPPITTTERGKHSKSNAASGFEMIPDRPGIHARDREVGGASWYLRRRNRMDKPKLEGAVRKVVDNAHQRQEPVSRKGRKSCSGRSHGVTAGASVHDLLVGVRSSGNTGKSKAGAWLRMPRGAMHALSLWPRDGKCCGRTGREVHMDCDRWRSKLRWDQSILSPVELWARRVASATSDNGQPHARRTQQDPRLFTQRNDPIFQNLAINVRRIRPFREPNLSGFDQAFRICAQIWPDYRSGHLAA</sequence>
<proteinExistence type="predicted"/>
<dbReference type="Proteomes" id="UP000292957">
    <property type="component" value="Unassembled WGS sequence"/>
</dbReference>
<accession>A0A4Q9M7B1</accession>